<dbReference type="Gene3D" id="1.10.630.10">
    <property type="entry name" value="Cytochrome P450"/>
    <property type="match status" value="1"/>
</dbReference>
<accession>A0ABQ0GCE3</accession>
<gene>
    <name evidence="1" type="ORF">MFIFM68171_05654</name>
</gene>
<dbReference type="InterPro" id="IPR036396">
    <property type="entry name" value="Cyt_P450_sf"/>
</dbReference>
<dbReference type="GeneID" id="98176397"/>
<dbReference type="RefSeq" id="XP_070917175.1">
    <property type="nucleotide sequence ID" value="XM_071061074.1"/>
</dbReference>
<name>A0ABQ0GCE3_9PEZI</name>
<keyword evidence="2" id="KW-1185">Reference proteome</keyword>
<evidence type="ECO:0000313" key="1">
    <source>
        <dbReference type="EMBL" id="GAB1315444.1"/>
    </source>
</evidence>
<protein>
    <submittedName>
        <fullName evidence="1">Uncharacterized protein</fullName>
    </submittedName>
</protein>
<evidence type="ECO:0000313" key="2">
    <source>
        <dbReference type="Proteomes" id="UP001628179"/>
    </source>
</evidence>
<comment type="caution">
    <text evidence="1">The sequence shown here is derived from an EMBL/GenBank/DDBJ whole genome shotgun (WGS) entry which is preliminary data.</text>
</comment>
<sequence>MFLTLDLLPRRGLQRRHRRARNRLAKSFQTYYAEGHYRADSAYVRRWTEHSVSQGISAGDIGRCYHNRELFALVANTNPAAFWTVFRVFSDPSVAEDCQEEVLQVVTAQEEEGENGV</sequence>
<organism evidence="1 2">
    <name type="scientific">Madurella fahalii</name>
    <dbReference type="NCBI Taxonomy" id="1157608"/>
    <lineage>
        <taxon>Eukaryota</taxon>
        <taxon>Fungi</taxon>
        <taxon>Dikarya</taxon>
        <taxon>Ascomycota</taxon>
        <taxon>Pezizomycotina</taxon>
        <taxon>Sordariomycetes</taxon>
        <taxon>Sordariomycetidae</taxon>
        <taxon>Sordariales</taxon>
        <taxon>Sordariales incertae sedis</taxon>
        <taxon>Madurella</taxon>
    </lineage>
</organism>
<reference evidence="1 2" key="1">
    <citation type="submission" date="2024-09" db="EMBL/GenBank/DDBJ databases">
        <title>Itraconazole resistance in Madurella fahalii resulting from another homologue of gene encoding cytochrome P450 14-alpha sterol demethylase (CYP51).</title>
        <authorList>
            <person name="Yoshioka I."/>
            <person name="Fahal A.H."/>
            <person name="Kaneko S."/>
            <person name="Yaguchi T."/>
        </authorList>
    </citation>
    <scope>NUCLEOTIDE SEQUENCE [LARGE SCALE GENOMIC DNA]</scope>
    <source>
        <strain evidence="1 2">IFM 68171</strain>
    </source>
</reference>
<dbReference type="EMBL" id="BAAFSV010000003">
    <property type="protein sequence ID" value="GAB1315444.1"/>
    <property type="molecule type" value="Genomic_DNA"/>
</dbReference>
<dbReference type="PANTHER" id="PTHR47582">
    <property type="entry name" value="P450, PUTATIVE (EUROFUNG)-RELATED"/>
    <property type="match status" value="1"/>
</dbReference>
<dbReference type="PANTHER" id="PTHR47582:SF1">
    <property type="entry name" value="P450, PUTATIVE (EUROFUNG)-RELATED"/>
    <property type="match status" value="1"/>
</dbReference>
<proteinExistence type="predicted"/>
<dbReference type="InterPro" id="IPR053007">
    <property type="entry name" value="CYP450_monoxygenase_sec-met"/>
</dbReference>
<dbReference type="Proteomes" id="UP001628179">
    <property type="component" value="Unassembled WGS sequence"/>
</dbReference>